<reference evidence="1 2" key="1">
    <citation type="journal article" date="2018" name="Sci. Rep.">
        <title>Characterisation of pathogen-specific regions and novel effector candidates in Fusarium oxysporum f. sp. cepae.</title>
        <authorList>
            <person name="Armitage A.D."/>
            <person name="Taylor A."/>
            <person name="Sobczyk M.K."/>
            <person name="Baxter L."/>
            <person name="Greenfield B.P."/>
            <person name="Bates H.J."/>
            <person name="Wilson F."/>
            <person name="Jackson A.C."/>
            <person name="Ott S."/>
            <person name="Harrison R.J."/>
            <person name="Clarkson J.P."/>
        </authorList>
    </citation>
    <scope>NUCLEOTIDE SEQUENCE [LARGE SCALE GENOMIC DNA]</scope>
    <source>
        <strain evidence="1 2">Fo_A13</strain>
    </source>
</reference>
<name>A0A420MQ72_FUSOX</name>
<protein>
    <submittedName>
        <fullName evidence="1">Uncharacterized protein</fullName>
    </submittedName>
</protein>
<gene>
    <name evidence="1" type="ORF">BFJ69_g12052</name>
</gene>
<dbReference type="Proteomes" id="UP000285084">
    <property type="component" value="Unassembled WGS sequence"/>
</dbReference>
<evidence type="ECO:0000313" key="1">
    <source>
        <dbReference type="EMBL" id="RKK70201.1"/>
    </source>
</evidence>
<dbReference type="VEuPathDB" id="FungiDB:FOC4_g10001160"/>
<accession>A0A420MQ72</accession>
<sequence>MSDSLDPMLDEIYRLSATEPISFDTEGYEEYKMPQLVSELKPVGVINNKGKLIGVRFQNFIGDDTNVVALSNIIPKARIYQGAKVGLLPVIEAITVDVNPDRAHYIAIPVLSKDFMTNLTAGYRKVGMQLRAVRKNEHINDYTPLKLRKGGLERDIIVVPGSMSLFRGEEERAGKHHLGGSPCWTFIC</sequence>
<dbReference type="EMBL" id="MRCX01000138">
    <property type="protein sequence ID" value="RKK70201.1"/>
    <property type="molecule type" value="Genomic_DNA"/>
</dbReference>
<dbReference type="VEuPathDB" id="FungiDB:FOIG_16377"/>
<dbReference type="AlphaFoldDB" id="A0A420MQ72"/>
<organism evidence="1 2">
    <name type="scientific">Fusarium oxysporum</name>
    <name type="common">Fusarium vascular wilt</name>
    <dbReference type="NCBI Taxonomy" id="5507"/>
    <lineage>
        <taxon>Eukaryota</taxon>
        <taxon>Fungi</taxon>
        <taxon>Dikarya</taxon>
        <taxon>Ascomycota</taxon>
        <taxon>Pezizomycotina</taxon>
        <taxon>Sordariomycetes</taxon>
        <taxon>Hypocreomycetidae</taxon>
        <taxon>Hypocreales</taxon>
        <taxon>Nectriaceae</taxon>
        <taxon>Fusarium</taxon>
        <taxon>Fusarium oxysporum species complex</taxon>
    </lineage>
</organism>
<dbReference type="VEuPathDB" id="FungiDB:FOMG_02610"/>
<evidence type="ECO:0000313" key="2">
    <source>
        <dbReference type="Proteomes" id="UP000285084"/>
    </source>
</evidence>
<dbReference type="VEuPathDB" id="FungiDB:FOZG_02530"/>
<comment type="caution">
    <text evidence="1">The sequence shown here is derived from an EMBL/GenBank/DDBJ whole genome shotgun (WGS) entry which is preliminary data.</text>
</comment>
<proteinExistence type="predicted"/>